<dbReference type="PANTHER" id="PTHR46148">
    <property type="entry name" value="CHROMO DOMAIN-CONTAINING PROTEIN"/>
    <property type="match status" value="1"/>
</dbReference>
<dbReference type="Proteomes" id="UP001234989">
    <property type="component" value="Chromosome 5"/>
</dbReference>
<sequence length="132" mass="15159">MKGVMLFCKNGKLSPRYVGPYQVLRRTGKIAYELELPNELTAMHHIFHVSMLKKCVGDPTSIVPQKSWELMKAFLMKKFRLRPWTTAGPTNHKWFHALWYGNCRSGQKSMTTNHGPPGWAVGQTMVRWLAGQ</sequence>
<evidence type="ECO:0000259" key="1">
    <source>
        <dbReference type="Pfam" id="PF24626"/>
    </source>
</evidence>
<reference evidence="2" key="1">
    <citation type="submission" date="2023-08" db="EMBL/GenBank/DDBJ databases">
        <title>A de novo genome assembly of Solanum verrucosum Schlechtendal, a Mexican diploid species geographically isolated from the other diploid A-genome species in potato relatives.</title>
        <authorList>
            <person name="Hosaka K."/>
        </authorList>
    </citation>
    <scope>NUCLEOTIDE SEQUENCE</scope>
    <source>
        <tissue evidence="2">Young leaves</tissue>
    </source>
</reference>
<evidence type="ECO:0000313" key="3">
    <source>
        <dbReference type="Proteomes" id="UP001234989"/>
    </source>
</evidence>
<evidence type="ECO:0000313" key="2">
    <source>
        <dbReference type="EMBL" id="WMV29564.1"/>
    </source>
</evidence>
<dbReference type="Pfam" id="PF24626">
    <property type="entry name" value="SH3_Tf2-1"/>
    <property type="match status" value="1"/>
</dbReference>
<dbReference type="AlphaFoldDB" id="A0AAF0QSL6"/>
<dbReference type="EMBL" id="CP133616">
    <property type="protein sequence ID" value="WMV29564.1"/>
    <property type="molecule type" value="Genomic_DNA"/>
</dbReference>
<keyword evidence="3" id="KW-1185">Reference proteome</keyword>
<gene>
    <name evidence="2" type="ORF">MTR67_022949</name>
</gene>
<accession>A0AAF0QSL6</accession>
<name>A0AAF0QSL6_SOLVR</name>
<feature type="domain" description="Tf2-1-like SH3-like" evidence="1">
    <location>
        <begin position="6"/>
        <end position="56"/>
    </location>
</feature>
<protein>
    <recommendedName>
        <fullName evidence="1">Tf2-1-like SH3-like domain-containing protein</fullName>
    </recommendedName>
</protein>
<organism evidence="2 3">
    <name type="scientific">Solanum verrucosum</name>
    <dbReference type="NCBI Taxonomy" id="315347"/>
    <lineage>
        <taxon>Eukaryota</taxon>
        <taxon>Viridiplantae</taxon>
        <taxon>Streptophyta</taxon>
        <taxon>Embryophyta</taxon>
        <taxon>Tracheophyta</taxon>
        <taxon>Spermatophyta</taxon>
        <taxon>Magnoliopsida</taxon>
        <taxon>eudicotyledons</taxon>
        <taxon>Gunneridae</taxon>
        <taxon>Pentapetalae</taxon>
        <taxon>asterids</taxon>
        <taxon>lamiids</taxon>
        <taxon>Solanales</taxon>
        <taxon>Solanaceae</taxon>
        <taxon>Solanoideae</taxon>
        <taxon>Solaneae</taxon>
        <taxon>Solanum</taxon>
    </lineage>
</organism>
<proteinExistence type="predicted"/>
<dbReference type="InterPro" id="IPR056924">
    <property type="entry name" value="SH3_Tf2-1"/>
</dbReference>
<dbReference type="PANTHER" id="PTHR46148:SF57">
    <property type="entry name" value="OS12G0499874 PROTEIN"/>
    <property type="match status" value="1"/>
</dbReference>